<dbReference type="KEGG" id="orn:DV701_15610"/>
<sequence>MAGLTLAEKLWAQHVVRSAEEEPDLLYIDLHLIHEVTSPQAFDGLRAAGRQVRRPDLTLATEDHNTPTTLGPVTDPVSRTQLETLKTNCEQFGIVHHERGRLGQGIVHVIGPELGLTQPGMTIVCGDSHTSTHGAFGALAFGIGTSEVEHVLATQTLPLKPFRTMAINVDGELPPGVSAKDIILAVINRIGTGGGQGYVLEYRGSAIEALSMEGRMTICNMSIEAGARAGMIAPDETTFAYVKGRPHAPKGQEWDAAVQAWRALRTDDDAVFDAEVHLDAAQLTPYVTWGTNPAQSVQLGEAVPDPLSFHTDDAKDSARRALEYMGLEAGTPMREVAVDVVFLGSCTNARIEDLRAAAAVLRGHQVADGVQLMVVPGSHAVRLQAEEEGLDKVFTDAGGDWRLAGCSMCLGMNPDQLLPEQRCASTSNRNFEGRQGARGRTHLVSPVVAAATAVRGTLSSPADLNQEALL</sequence>
<dbReference type="GO" id="GO:0051539">
    <property type="term" value="F:4 iron, 4 sulfur cluster binding"/>
    <property type="evidence" value="ECO:0007669"/>
    <property type="project" value="UniProtKB-KW"/>
</dbReference>
<feature type="binding site" evidence="12">
    <location>
        <position position="346"/>
    </location>
    <ligand>
        <name>[4Fe-4S] cluster</name>
        <dbReference type="ChEBI" id="CHEBI:49883"/>
    </ligand>
</feature>
<keyword evidence="7 12" id="KW-0479">Metal-binding</keyword>
<evidence type="ECO:0000256" key="6">
    <source>
        <dbReference type="ARBA" id="ARBA00022605"/>
    </source>
</evidence>
<evidence type="ECO:0000256" key="11">
    <source>
        <dbReference type="ARBA" id="ARBA00023304"/>
    </source>
</evidence>
<comment type="cofactor">
    <cofactor evidence="12">
        <name>[4Fe-4S] cluster</name>
        <dbReference type="ChEBI" id="CHEBI:49883"/>
    </cofactor>
    <text evidence="12">Binds 1 [4Fe-4S] cluster per subunit.</text>
</comment>
<dbReference type="GO" id="GO:0009098">
    <property type="term" value="P:L-leucine biosynthetic process"/>
    <property type="evidence" value="ECO:0007669"/>
    <property type="project" value="UniProtKB-UniRule"/>
</dbReference>
<keyword evidence="8 12" id="KW-0408">Iron</keyword>
<name>A0A345NQP2_9MICO</name>
<dbReference type="InterPro" id="IPR033941">
    <property type="entry name" value="IPMI_cat"/>
</dbReference>
<dbReference type="EMBL" id="CP031229">
    <property type="protein sequence ID" value="AXH97350.1"/>
    <property type="molecule type" value="Genomic_DNA"/>
</dbReference>
<dbReference type="GO" id="GO:0003861">
    <property type="term" value="F:3-isopropylmalate dehydratase activity"/>
    <property type="evidence" value="ECO:0007669"/>
    <property type="project" value="UniProtKB-UniRule"/>
</dbReference>
<gene>
    <name evidence="12 14" type="primary">leuC</name>
    <name evidence="14" type="ORF">DV701_15610</name>
</gene>
<dbReference type="Pfam" id="PF00330">
    <property type="entry name" value="Aconitase"/>
    <property type="match status" value="1"/>
</dbReference>
<dbReference type="Proteomes" id="UP000253790">
    <property type="component" value="Chromosome"/>
</dbReference>
<dbReference type="Gene3D" id="3.30.499.10">
    <property type="entry name" value="Aconitase, domain 3"/>
    <property type="match status" value="2"/>
</dbReference>
<evidence type="ECO:0000256" key="8">
    <source>
        <dbReference type="ARBA" id="ARBA00023004"/>
    </source>
</evidence>
<reference evidence="14 15" key="1">
    <citation type="submission" date="2018-07" db="EMBL/GenBank/DDBJ databases">
        <title>Complete genome sequencing of Ornithinimicrobium sp. AMA3305.</title>
        <authorList>
            <person name="Bae J.-W."/>
        </authorList>
    </citation>
    <scope>NUCLEOTIDE SEQUENCE [LARGE SCALE GENOMIC DNA]</scope>
    <source>
        <strain evidence="14 15">AMA3305</strain>
    </source>
</reference>
<feature type="binding site" evidence="12">
    <location>
        <position position="409"/>
    </location>
    <ligand>
        <name>[4Fe-4S] cluster</name>
        <dbReference type="ChEBI" id="CHEBI:49883"/>
    </ligand>
</feature>
<dbReference type="FunFam" id="3.30.499.10:FF:000007">
    <property type="entry name" value="3-isopropylmalate dehydratase large subunit"/>
    <property type="match status" value="1"/>
</dbReference>
<dbReference type="UniPathway" id="UPA00946"/>
<dbReference type="PROSITE" id="PS00450">
    <property type="entry name" value="ACONITASE_1"/>
    <property type="match status" value="1"/>
</dbReference>
<evidence type="ECO:0000256" key="9">
    <source>
        <dbReference type="ARBA" id="ARBA00023014"/>
    </source>
</evidence>
<keyword evidence="10 12" id="KW-0456">Lyase</keyword>
<keyword evidence="9 12" id="KW-0411">Iron-sulfur</keyword>
<dbReference type="InterPro" id="IPR001030">
    <property type="entry name" value="Acoase/IPM_deHydtase_lsu_aba"/>
</dbReference>
<dbReference type="GO" id="GO:0046872">
    <property type="term" value="F:metal ion binding"/>
    <property type="evidence" value="ECO:0007669"/>
    <property type="project" value="UniProtKB-KW"/>
</dbReference>
<evidence type="ECO:0000313" key="15">
    <source>
        <dbReference type="Proteomes" id="UP000253790"/>
    </source>
</evidence>
<dbReference type="HAMAP" id="MF_01026">
    <property type="entry name" value="LeuC_type1"/>
    <property type="match status" value="1"/>
</dbReference>
<dbReference type="PRINTS" id="PR00415">
    <property type="entry name" value="ACONITASE"/>
</dbReference>
<dbReference type="NCBIfam" id="TIGR00170">
    <property type="entry name" value="leuC"/>
    <property type="match status" value="1"/>
</dbReference>
<dbReference type="SUPFAM" id="SSF53732">
    <property type="entry name" value="Aconitase iron-sulfur domain"/>
    <property type="match status" value="1"/>
</dbReference>
<comment type="catalytic activity">
    <reaction evidence="1 12">
        <text>(2R,3S)-3-isopropylmalate = (2S)-2-isopropylmalate</text>
        <dbReference type="Rhea" id="RHEA:32287"/>
        <dbReference type="ChEBI" id="CHEBI:1178"/>
        <dbReference type="ChEBI" id="CHEBI:35121"/>
        <dbReference type="EC" id="4.2.1.33"/>
    </reaction>
</comment>
<accession>A0A345NQP2</accession>
<dbReference type="RefSeq" id="WP_114929633.1">
    <property type="nucleotide sequence ID" value="NZ_CP031229.1"/>
</dbReference>
<comment type="pathway">
    <text evidence="3 12">Amino-acid biosynthesis; L-leucine biosynthesis; L-leucine from 3-methyl-2-oxobutanoate: step 2/4.</text>
</comment>
<dbReference type="UniPathway" id="UPA00048">
    <property type="reaction ID" value="UER00071"/>
</dbReference>
<protein>
    <recommendedName>
        <fullName evidence="12">3-isopropylmalate dehydratase large subunit</fullName>
        <ecNumber evidence="12">4.2.1.33</ecNumber>
    </recommendedName>
    <alternativeName>
        <fullName evidence="12">Alpha-IPM isomerase</fullName>
        <shortName evidence="12">IPMI</shortName>
    </alternativeName>
    <alternativeName>
        <fullName evidence="12">Isopropylmalate isomerase</fullName>
    </alternativeName>
</protein>
<dbReference type="PROSITE" id="PS01244">
    <property type="entry name" value="ACONITASE_2"/>
    <property type="match status" value="1"/>
</dbReference>
<dbReference type="InterPro" id="IPR050067">
    <property type="entry name" value="IPM_dehydratase_rel_enz"/>
</dbReference>
<keyword evidence="5 12" id="KW-0004">4Fe-4S</keyword>
<feature type="domain" description="Aconitase/3-isopropylmalate dehydratase large subunit alpha/beta/alpha" evidence="13">
    <location>
        <begin position="8"/>
        <end position="456"/>
    </location>
</feature>
<evidence type="ECO:0000256" key="10">
    <source>
        <dbReference type="ARBA" id="ARBA00023239"/>
    </source>
</evidence>
<evidence type="ECO:0000256" key="1">
    <source>
        <dbReference type="ARBA" id="ARBA00000491"/>
    </source>
</evidence>
<comment type="function">
    <text evidence="2 12">Catalyzes the isomerization between 2-isopropylmalate and 3-isopropylmalate, via the formation of 2-isopropylmaleate.</text>
</comment>
<evidence type="ECO:0000256" key="7">
    <source>
        <dbReference type="ARBA" id="ARBA00022723"/>
    </source>
</evidence>
<evidence type="ECO:0000256" key="3">
    <source>
        <dbReference type="ARBA" id="ARBA00004729"/>
    </source>
</evidence>
<dbReference type="InterPro" id="IPR018136">
    <property type="entry name" value="Aconitase_4Fe-4S_BS"/>
</dbReference>
<evidence type="ECO:0000256" key="2">
    <source>
        <dbReference type="ARBA" id="ARBA00002695"/>
    </source>
</evidence>
<dbReference type="OrthoDB" id="9802769at2"/>
<dbReference type="PANTHER" id="PTHR43822">
    <property type="entry name" value="HOMOACONITASE, MITOCHONDRIAL-RELATED"/>
    <property type="match status" value="1"/>
</dbReference>
<feature type="binding site" evidence="12">
    <location>
        <position position="406"/>
    </location>
    <ligand>
        <name>[4Fe-4S] cluster</name>
        <dbReference type="ChEBI" id="CHEBI:49883"/>
    </ligand>
</feature>
<proteinExistence type="inferred from homology"/>
<evidence type="ECO:0000313" key="14">
    <source>
        <dbReference type="EMBL" id="AXH97350.1"/>
    </source>
</evidence>
<dbReference type="NCBIfam" id="NF004016">
    <property type="entry name" value="PRK05478.1"/>
    <property type="match status" value="1"/>
</dbReference>
<dbReference type="InterPro" id="IPR015931">
    <property type="entry name" value="Acnase/IPM_dHydase_lsu_aba_1/3"/>
</dbReference>
<dbReference type="NCBIfam" id="NF009116">
    <property type="entry name" value="PRK12466.1"/>
    <property type="match status" value="1"/>
</dbReference>
<keyword evidence="15" id="KW-1185">Reference proteome</keyword>
<keyword evidence="4 12" id="KW-0432">Leucine biosynthesis</keyword>
<keyword evidence="6 12" id="KW-0028">Amino-acid biosynthesis</keyword>
<evidence type="ECO:0000256" key="12">
    <source>
        <dbReference type="HAMAP-Rule" id="MF_01026"/>
    </source>
</evidence>
<dbReference type="CDD" id="cd01583">
    <property type="entry name" value="IPMI"/>
    <property type="match status" value="1"/>
</dbReference>
<evidence type="ECO:0000256" key="5">
    <source>
        <dbReference type="ARBA" id="ARBA00022485"/>
    </source>
</evidence>
<organism evidence="14 15">
    <name type="scientific">Ornithinimicrobium avium</name>
    <dbReference type="NCBI Taxonomy" id="2283195"/>
    <lineage>
        <taxon>Bacteria</taxon>
        <taxon>Bacillati</taxon>
        <taxon>Actinomycetota</taxon>
        <taxon>Actinomycetes</taxon>
        <taxon>Micrococcales</taxon>
        <taxon>Ornithinimicrobiaceae</taxon>
        <taxon>Ornithinimicrobium</taxon>
    </lineage>
</organism>
<dbReference type="PANTHER" id="PTHR43822:SF9">
    <property type="entry name" value="3-ISOPROPYLMALATE DEHYDRATASE"/>
    <property type="match status" value="1"/>
</dbReference>
<dbReference type="AlphaFoldDB" id="A0A345NQP2"/>
<evidence type="ECO:0000256" key="4">
    <source>
        <dbReference type="ARBA" id="ARBA00022430"/>
    </source>
</evidence>
<dbReference type="EC" id="4.2.1.33" evidence="12"/>
<comment type="similarity">
    <text evidence="12">Belongs to the aconitase/IPM isomerase family. LeuC type 1 subfamily.</text>
</comment>
<evidence type="ECO:0000259" key="13">
    <source>
        <dbReference type="Pfam" id="PF00330"/>
    </source>
</evidence>
<dbReference type="InterPro" id="IPR036008">
    <property type="entry name" value="Aconitase_4Fe-4S_dom"/>
</dbReference>
<keyword evidence="11 12" id="KW-0100">Branched-chain amino acid biosynthesis</keyword>
<comment type="subunit">
    <text evidence="12">Heterodimer of LeuC and LeuD.</text>
</comment>
<dbReference type="InterPro" id="IPR004430">
    <property type="entry name" value="3-IsopropMal_deHydase_lsu"/>
</dbReference>